<keyword evidence="3" id="KW-1185">Reference proteome</keyword>
<dbReference type="Proteomes" id="UP000516260">
    <property type="component" value="Chromosome 5"/>
</dbReference>
<proteinExistence type="predicted"/>
<reference evidence="2 3" key="1">
    <citation type="submission" date="2019-04" db="EMBL/GenBank/DDBJ databases">
        <title>The sequence and de novo assembly of Takifugu bimaculatus genome using PacBio and Hi-C technologies.</title>
        <authorList>
            <person name="Xu P."/>
            <person name="Liu B."/>
            <person name="Zhou Z."/>
        </authorList>
    </citation>
    <scope>NUCLEOTIDE SEQUENCE [LARGE SCALE GENOMIC DNA]</scope>
    <source>
        <strain evidence="2">TB-2018</strain>
        <tissue evidence="2">Muscle</tissue>
    </source>
</reference>
<dbReference type="EMBL" id="SWLE01000018">
    <property type="protein sequence ID" value="TNM88432.1"/>
    <property type="molecule type" value="Genomic_DNA"/>
</dbReference>
<feature type="region of interest" description="Disordered" evidence="1">
    <location>
        <begin position="1"/>
        <end position="31"/>
    </location>
</feature>
<organism evidence="2 3">
    <name type="scientific">Takifugu bimaculatus</name>
    <dbReference type="NCBI Taxonomy" id="433685"/>
    <lineage>
        <taxon>Eukaryota</taxon>
        <taxon>Metazoa</taxon>
        <taxon>Chordata</taxon>
        <taxon>Craniata</taxon>
        <taxon>Vertebrata</taxon>
        <taxon>Euteleostomi</taxon>
        <taxon>Actinopterygii</taxon>
        <taxon>Neopterygii</taxon>
        <taxon>Teleostei</taxon>
        <taxon>Neoteleostei</taxon>
        <taxon>Acanthomorphata</taxon>
        <taxon>Eupercaria</taxon>
        <taxon>Tetraodontiformes</taxon>
        <taxon>Tetradontoidea</taxon>
        <taxon>Tetraodontidae</taxon>
        <taxon>Takifugu</taxon>
    </lineage>
</organism>
<evidence type="ECO:0000256" key="1">
    <source>
        <dbReference type="SAM" id="MobiDB-lite"/>
    </source>
</evidence>
<gene>
    <name evidence="2" type="ORF">fugu_004686</name>
</gene>
<comment type="caution">
    <text evidence="2">The sequence shown here is derived from an EMBL/GenBank/DDBJ whole genome shotgun (WGS) entry which is preliminary data.</text>
</comment>
<accession>A0A4Z2B8D5</accession>
<name>A0A4Z2B8D5_9TELE</name>
<evidence type="ECO:0000313" key="2">
    <source>
        <dbReference type="EMBL" id="TNM88432.1"/>
    </source>
</evidence>
<sequence>MVNGTANNGMTLIAESDSPHSRAQPSLDNSSIDYIKGAPRECYANLTLKAPRVQSGHNSPQIQYSDIIQVQDLPESDREDEGCTEGTSIVSDLYASVQTHRVKTIDPAGEGEGYANHL</sequence>
<dbReference type="AlphaFoldDB" id="A0A4Z2B8D5"/>
<evidence type="ECO:0000313" key="3">
    <source>
        <dbReference type="Proteomes" id="UP000516260"/>
    </source>
</evidence>
<feature type="compositionally biased region" description="Polar residues" evidence="1">
    <location>
        <begin position="1"/>
        <end position="10"/>
    </location>
</feature>
<feature type="compositionally biased region" description="Polar residues" evidence="1">
    <location>
        <begin position="21"/>
        <end position="31"/>
    </location>
</feature>
<protein>
    <submittedName>
        <fullName evidence="2">Uncharacterized protein</fullName>
    </submittedName>
</protein>